<keyword evidence="5" id="KW-0132">Cell division</keyword>
<comment type="function">
    <text evidence="9">Involved in pinching off the separated nuclei at the cleavage furrow and in cytokinesis. Required for mitotic integrity and maintenance of chromosomal stability. Protects cells against mitotic errors, centrosomal amplification, micronucleus formation and aneuploidy. Plays a key role of midbody function involving abscission of the daughter cells during cytokinesis and appropriate chromosomal and nuclear segregation into the daughter cells.</text>
</comment>
<keyword evidence="4" id="KW-0963">Cytoplasm</keyword>
<evidence type="ECO:0000256" key="9">
    <source>
        <dbReference type="ARBA" id="ARBA00045748"/>
    </source>
</evidence>
<dbReference type="SMART" id="SM00612">
    <property type="entry name" value="Kelch"/>
    <property type="match status" value="3"/>
</dbReference>
<evidence type="ECO:0000313" key="11">
    <source>
        <dbReference type="Proteomes" id="UP000694392"/>
    </source>
</evidence>
<dbReference type="GeneTree" id="ENSGT00940000160815"/>
<dbReference type="PANTHER" id="PTHR46260:SF2">
    <property type="entry name" value="KELCH DOMAIN-CONTAINING PROTEIN 8B"/>
    <property type="match status" value="1"/>
</dbReference>
<dbReference type="Ensembl" id="ENSSPUT00000008536.1">
    <property type="protein sequence ID" value="ENSSPUP00000008010.1"/>
    <property type="gene ID" value="ENSSPUG00000006193.1"/>
</dbReference>
<accession>A0A8D0GNV8</accession>
<dbReference type="InterPro" id="IPR015915">
    <property type="entry name" value="Kelch-typ_b-propeller"/>
</dbReference>
<evidence type="ECO:0000256" key="1">
    <source>
        <dbReference type="ARBA" id="ARBA00004214"/>
    </source>
</evidence>
<reference evidence="10" key="2">
    <citation type="submission" date="2025-09" db="UniProtKB">
        <authorList>
            <consortium name="Ensembl"/>
        </authorList>
    </citation>
    <scope>IDENTIFICATION</scope>
</reference>
<dbReference type="GO" id="GO:0005737">
    <property type="term" value="C:cytoplasm"/>
    <property type="evidence" value="ECO:0007669"/>
    <property type="project" value="UniProtKB-SubCell"/>
</dbReference>
<keyword evidence="3" id="KW-0880">Kelch repeat</keyword>
<comment type="subcellular location">
    <subcellularLocation>
        <location evidence="2">Cytoplasm</location>
    </subcellularLocation>
    <subcellularLocation>
        <location evidence="1">Midbody</location>
    </subcellularLocation>
</comment>
<dbReference type="AlphaFoldDB" id="A0A8D0GNV8"/>
<name>A0A8D0GNV8_SPHPU</name>
<dbReference type="GO" id="GO:1902410">
    <property type="term" value="P:mitotic cytokinetic process"/>
    <property type="evidence" value="ECO:0007669"/>
    <property type="project" value="TreeGrafter"/>
</dbReference>
<keyword evidence="6" id="KW-0677">Repeat</keyword>
<dbReference type="InterPro" id="IPR006652">
    <property type="entry name" value="Kelch_1"/>
</dbReference>
<evidence type="ECO:0000256" key="3">
    <source>
        <dbReference type="ARBA" id="ARBA00022441"/>
    </source>
</evidence>
<dbReference type="Pfam" id="PF01344">
    <property type="entry name" value="Kelch_1"/>
    <property type="match status" value="2"/>
</dbReference>
<evidence type="ECO:0000256" key="7">
    <source>
        <dbReference type="ARBA" id="ARBA00023306"/>
    </source>
</evidence>
<keyword evidence="11" id="KW-1185">Reference proteome</keyword>
<dbReference type="GO" id="GO:0045171">
    <property type="term" value="C:intercellular bridge"/>
    <property type="evidence" value="ECO:0007669"/>
    <property type="project" value="TreeGrafter"/>
</dbReference>
<dbReference type="GO" id="GO:0140014">
    <property type="term" value="P:mitotic nuclear division"/>
    <property type="evidence" value="ECO:0007669"/>
    <property type="project" value="TreeGrafter"/>
</dbReference>
<proteinExistence type="predicted"/>
<dbReference type="Gene3D" id="2.120.10.80">
    <property type="entry name" value="Kelch-type beta propeller"/>
    <property type="match status" value="2"/>
</dbReference>
<dbReference type="GO" id="GO:0110070">
    <property type="term" value="C:cellularization cleavage furrow"/>
    <property type="evidence" value="ECO:0007669"/>
    <property type="project" value="TreeGrafter"/>
</dbReference>
<dbReference type="InterPro" id="IPR051746">
    <property type="entry name" value="Kelch_domain_containing_8"/>
</dbReference>
<reference evidence="10" key="1">
    <citation type="submission" date="2025-08" db="UniProtKB">
        <authorList>
            <consortium name="Ensembl"/>
        </authorList>
    </citation>
    <scope>IDENTIFICATION</scope>
</reference>
<evidence type="ECO:0000256" key="6">
    <source>
        <dbReference type="ARBA" id="ARBA00022737"/>
    </source>
</evidence>
<keyword evidence="7" id="KW-0131">Cell cycle</keyword>
<dbReference type="Proteomes" id="UP000694392">
    <property type="component" value="Unplaced"/>
</dbReference>
<organism evidence="10 11">
    <name type="scientific">Sphenodon punctatus</name>
    <name type="common">Tuatara</name>
    <name type="synonym">Hatteria punctata</name>
    <dbReference type="NCBI Taxonomy" id="8508"/>
    <lineage>
        <taxon>Eukaryota</taxon>
        <taxon>Metazoa</taxon>
        <taxon>Chordata</taxon>
        <taxon>Craniata</taxon>
        <taxon>Vertebrata</taxon>
        <taxon>Euteleostomi</taxon>
        <taxon>Lepidosauria</taxon>
        <taxon>Sphenodontia</taxon>
        <taxon>Sphenodontidae</taxon>
        <taxon>Sphenodon</taxon>
    </lineage>
</organism>
<evidence type="ECO:0000256" key="4">
    <source>
        <dbReference type="ARBA" id="ARBA00022490"/>
    </source>
</evidence>
<sequence>MAAAGARSFFWETFPPMPTCRVYCSPAYQDGHLFVVGGCSQVGQPLDTVEMLDVVSCKWLALPPLPTPRAGAAVVALGKQVLVIGGMDSGQRPLAVVEAYNAEEGKWEQKAALTQPAMGVSAIERGIGALSPPAPTSRWPRTPPCPSGAWITQGSPFPVCLAGNQSSPLGSAEGFSPSRKKWETLPPMPTGRCSSSSLQAPSLLFVIGGVAVQGPSSAVEALCLREGL</sequence>
<evidence type="ECO:0000256" key="5">
    <source>
        <dbReference type="ARBA" id="ARBA00022618"/>
    </source>
</evidence>
<evidence type="ECO:0000313" key="10">
    <source>
        <dbReference type="Ensembl" id="ENSSPUP00000008010.1"/>
    </source>
</evidence>
<dbReference type="GO" id="GO:0030496">
    <property type="term" value="C:midbody"/>
    <property type="evidence" value="ECO:0007669"/>
    <property type="project" value="UniProtKB-SubCell"/>
</dbReference>
<evidence type="ECO:0000256" key="8">
    <source>
        <dbReference type="ARBA" id="ARBA00041086"/>
    </source>
</evidence>
<dbReference type="SUPFAM" id="SSF117281">
    <property type="entry name" value="Kelch motif"/>
    <property type="match status" value="1"/>
</dbReference>
<dbReference type="GO" id="GO:0098813">
    <property type="term" value="P:nuclear chromosome segregation"/>
    <property type="evidence" value="ECO:0007669"/>
    <property type="project" value="TreeGrafter"/>
</dbReference>
<evidence type="ECO:0000256" key="2">
    <source>
        <dbReference type="ARBA" id="ARBA00004496"/>
    </source>
</evidence>
<protein>
    <recommendedName>
        <fullName evidence="8">Kelch domain-containing protein 8B</fullName>
    </recommendedName>
</protein>
<dbReference type="PANTHER" id="PTHR46260">
    <property type="entry name" value="RING-TYPE DOMAIN-CONTAINING PROTEIN"/>
    <property type="match status" value="1"/>
</dbReference>